<dbReference type="KEGG" id="gms:SOIL9_37480"/>
<dbReference type="Gene3D" id="3.40.390.70">
    <property type="match status" value="1"/>
</dbReference>
<protein>
    <recommendedName>
        <fullName evidence="4">Lipoprotein</fullName>
    </recommendedName>
</protein>
<reference evidence="2 3" key="1">
    <citation type="submission" date="2019-05" db="EMBL/GenBank/DDBJ databases">
        <authorList>
            <consortium name="Science for Life Laboratories"/>
        </authorList>
    </citation>
    <scope>NUCLEOTIDE SEQUENCE [LARGE SCALE GENOMIC DNA]</scope>
    <source>
        <strain evidence="2">Soil9</strain>
    </source>
</reference>
<sequence>MIEFVRPSGLIPVFLALALLPNATLAQESAPNAGPSPLEAIARAYQIEVTSNPVFPVRASYGTIDGKSADRGAVERYTSLFVAEFALYPRELIQRAKLKRVVLCAELSFAGQRRNAIPDFEHDTLYFDVERGASNRTYLRKVIHHEFFHIIDLRDDGQLYADKEWAALNPRAFKYGSGGANAQGVSNTSMLTDAVPGFLNHYSTTGVEEDKAEVFANLIVDSAYIEKRIKTDAVLDAKVERMKALMKRFCPSVDEQFWDAAKKIDRSDRPRANGTGAQIVELRPECLCPPMCATHRWRLFPHSHRSRFGFR</sequence>
<proteinExistence type="predicted"/>
<name>A0A6P2D041_9BACT</name>
<dbReference type="AlphaFoldDB" id="A0A6P2D041"/>
<feature type="chain" id="PRO_5026721815" description="Lipoprotein" evidence="1">
    <location>
        <begin position="27"/>
        <end position="311"/>
    </location>
</feature>
<dbReference type="Proteomes" id="UP000464178">
    <property type="component" value="Chromosome"/>
</dbReference>
<keyword evidence="3" id="KW-1185">Reference proteome</keyword>
<accession>A0A6P2D041</accession>
<dbReference type="RefSeq" id="WP_162668605.1">
    <property type="nucleotide sequence ID" value="NZ_LR593886.1"/>
</dbReference>
<organism evidence="2 3">
    <name type="scientific">Gemmata massiliana</name>
    <dbReference type="NCBI Taxonomy" id="1210884"/>
    <lineage>
        <taxon>Bacteria</taxon>
        <taxon>Pseudomonadati</taxon>
        <taxon>Planctomycetota</taxon>
        <taxon>Planctomycetia</taxon>
        <taxon>Gemmatales</taxon>
        <taxon>Gemmataceae</taxon>
        <taxon>Gemmata</taxon>
    </lineage>
</organism>
<evidence type="ECO:0000313" key="2">
    <source>
        <dbReference type="EMBL" id="VTR93966.1"/>
    </source>
</evidence>
<evidence type="ECO:0000256" key="1">
    <source>
        <dbReference type="SAM" id="SignalP"/>
    </source>
</evidence>
<feature type="signal peptide" evidence="1">
    <location>
        <begin position="1"/>
        <end position="26"/>
    </location>
</feature>
<evidence type="ECO:0008006" key="4">
    <source>
        <dbReference type="Google" id="ProtNLM"/>
    </source>
</evidence>
<keyword evidence="1" id="KW-0732">Signal</keyword>
<evidence type="ECO:0000313" key="3">
    <source>
        <dbReference type="Proteomes" id="UP000464178"/>
    </source>
</evidence>
<gene>
    <name evidence="2" type="ORF">SOIL9_37480</name>
</gene>
<dbReference type="EMBL" id="LR593886">
    <property type="protein sequence ID" value="VTR93966.1"/>
    <property type="molecule type" value="Genomic_DNA"/>
</dbReference>